<dbReference type="AlphaFoldDB" id="A0A8H6RM80"/>
<evidence type="ECO:0000313" key="3">
    <source>
        <dbReference type="Proteomes" id="UP000660729"/>
    </source>
</evidence>
<keyword evidence="3" id="KW-1185">Reference proteome</keyword>
<dbReference type="OrthoDB" id="10393398at2759"/>
<proteinExistence type="predicted"/>
<evidence type="ECO:0000256" key="1">
    <source>
        <dbReference type="SAM" id="MobiDB-lite"/>
    </source>
</evidence>
<accession>A0A8H6RM80</accession>
<reference evidence="2" key="1">
    <citation type="submission" date="2020-04" db="EMBL/GenBank/DDBJ databases">
        <title>Draft genome resource of the tomato pathogen Pseudocercospora fuligena.</title>
        <authorList>
            <person name="Zaccaron A."/>
        </authorList>
    </citation>
    <scope>NUCLEOTIDE SEQUENCE</scope>
    <source>
        <strain evidence="2">PF001</strain>
    </source>
</reference>
<organism evidence="2 3">
    <name type="scientific">Pseudocercospora fuligena</name>
    <dbReference type="NCBI Taxonomy" id="685502"/>
    <lineage>
        <taxon>Eukaryota</taxon>
        <taxon>Fungi</taxon>
        <taxon>Dikarya</taxon>
        <taxon>Ascomycota</taxon>
        <taxon>Pezizomycotina</taxon>
        <taxon>Dothideomycetes</taxon>
        <taxon>Dothideomycetidae</taxon>
        <taxon>Mycosphaerellales</taxon>
        <taxon>Mycosphaerellaceae</taxon>
        <taxon>Pseudocercospora</taxon>
    </lineage>
</organism>
<sequence length="330" mass="36597">MQRSSPNTRMNSVKRSRSPTPMNPPRHSPDVDSSGSKRIKTEHATPAPTDRLANLRLSKNSEGLADVSTKPSKIPAGGRPQLAAYHPTFAQIEVTIGALCLEFGRRFTEIKMLGYIGDALDNTADEIARYTDPTDHYRPIKPIPLVGSMNVGKSLLATCLMDEVGAAIISALDRGTSTITEYHYLLPRQTTRFTIQLIFYTRDQIAALVEAFSQQVFEFLRLDKIRVEDPDEVDHDAWVDSQNECNAALEILSGILQECNVLALAEGEELRTWFCDQASDIASQTDASQHLITEVHTALDQRQNEGDPEIYPANTTKELLVFSPAAREIS</sequence>
<name>A0A8H6RM80_9PEZI</name>
<evidence type="ECO:0000313" key="2">
    <source>
        <dbReference type="EMBL" id="KAF7194415.1"/>
    </source>
</evidence>
<gene>
    <name evidence="2" type="ORF">HII31_04220</name>
</gene>
<feature type="compositionally biased region" description="Polar residues" evidence="1">
    <location>
        <begin position="1"/>
        <end position="11"/>
    </location>
</feature>
<dbReference type="EMBL" id="JABCIY010000061">
    <property type="protein sequence ID" value="KAF7194415.1"/>
    <property type="molecule type" value="Genomic_DNA"/>
</dbReference>
<comment type="caution">
    <text evidence="2">The sequence shown here is derived from an EMBL/GenBank/DDBJ whole genome shotgun (WGS) entry which is preliminary data.</text>
</comment>
<dbReference type="Proteomes" id="UP000660729">
    <property type="component" value="Unassembled WGS sequence"/>
</dbReference>
<protein>
    <submittedName>
        <fullName evidence="2">Uncharacterized protein</fullName>
    </submittedName>
</protein>
<feature type="region of interest" description="Disordered" evidence="1">
    <location>
        <begin position="1"/>
        <end position="53"/>
    </location>
</feature>